<dbReference type="PROSITE" id="PS00086">
    <property type="entry name" value="CYTOCHROME_P450"/>
    <property type="match status" value="1"/>
</dbReference>
<keyword evidence="6 8" id="KW-0503">Monooxygenase</keyword>
<protein>
    <recommendedName>
        <fullName evidence="11">Cytochrome P450</fullName>
    </recommendedName>
</protein>
<name>A0A077X1I1_9FUNG</name>
<dbReference type="PANTHER" id="PTHR24291:SF50">
    <property type="entry name" value="BIFUNCTIONAL ALBAFLAVENONE MONOOXYGENASE_TERPENE SYNTHASE"/>
    <property type="match status" value="1"/>
</dbReference>
<dbReference type="PRINTS" id="PR00385">
    <property type="entry name" value="P450"/>
</dbReference>
<evidence type="ECO:0000256" key="5">
    <source>
        <dbReference type="ARBA" id="ARBA00023004"/>
    </source>
</evidence>
<feature type="transmembrane region" description="Helical" evidence="9">
    <location>
        <begin position="39"/>
        <end position="58"/>
    </location>
</feature>
<keyword evidence="3 7" id="KW-0479">Metal-binding</keyword>
<keyword evidence="5 7" id="KW-0408">Iron</keyword>
<reference evidence="10" key="1">
    <citation type="journal article" date="2014" name="Genome Announc.">
        <title>De novo whole-genome sequence and genome annotation of Lichtheimia ramosa.</title>
        <authorList>
            <person name="Linde J."/>
            <person name="Schwartze V."/>
            <person name="Binder U."/>
            <person name="Lass-Florl C."/>
            <person name="Voigt K."/>
            <person name="Horn F."/>
        </authorList>
    </citation>
    <scope>NUCLEOTIDE SEQUENCE</scope>
    <source>
        <strain evidence="10">JMRC FSU:6197</strain>
    </source>
</reference>
<evidence type="ECO:0008006" key="11">
    <source>
        <dbReference type="Google" id="ProtNLM"/>
    </source>
</evidence>
<evidence type="ECO:0000256" key="3">
    <source>
        <dbReference type="ARBA" id="ARBA00022723"/>
    </source>
</evidence>
<dbReference type="SUPFAM" id="SSF48264">
    <property type="entry name" value="Cytochrome P450"/>
    <property type="match status" value="1"/>
</dbReference>
<keyword evidence="9" id="KW-0472">Membrane</keyword>
<dbReference type="GO" id="GO:0004497">
    <property type="term" value="F:monooxygenase activity"/>
    <property type="evidence" value="ECO:0007669"/>
    <property type="project" value="UniProtKB-KW"/>
</dbReference>
<dbReference type="GO" id="GO:0020037">
    <property type="term" value="F:heme binding"/>
    <property type="evidence" value="ECO:0007669"/>
    <property type="project" value="InterPro"/>
</dbReference>
<evidence type="ECO:0000256" key="4">
    <source>
        <dbReference type="ARBA" id="ARBA00023002"/>
    </source>
</evidence>
<dbReference type="InterPro" id="IPR050196">
    <property type="entry name" value="Cytochrome_P450_Monoox"/>
</dbReference>
<keyword evidence="9" id="KW-1133">Transmembrane helix</keyword>
<organism evidence="10">
    <name type="scientific">Lichtheimia ramosa</name>
    <dbReference type="NCBI Taxonomy" id="688394"/>
    <lineage>
        <taxon>Eukaryota</taxon>
        <taxon>Fungi</taxon>
        <taxon>Fungi incertae sedis</taxon>
        <taxon>Mucoromycota</taxon>
        <taxon>Mucoromycotina</taxon>
        <taxon>Mucoromycetes</taxon>
        <taxon>Mucorales</taxon>
        <taxon>Lichtheimiaceae</taxon>
        <taxon>Lichtheimia</taxon>
    </lineage>
</organism>
<evidence type="ECO:0000256" key="8">
    <source>
        <dbReference type="RuleBase" id="RU000461"/>
    </source>
</evidence>
<dbReference type="GO" id="GO:0016705">
    <property type="term" value="F:oxidoreductase activity, acting on paired donors, with incorporation or reduction of molecular oxygen"/>
    <property type="evidence" value="ECO:0007669"/>
    <property type="project" value="InterPro"/>
</dbReference>
<evidence type="ECO:0000256" key="1">
    <source>
        <dbReference type="ARBA" id="ARBA00010617"/>
    </source>
</evidence>
<evidence type="ECO:0000313" key="10">
    <source>
        <dbReference type="EMBL" id="CDS13043.1"/>
    </source>
</evidence>
<dbReference type="OrthoDB" id="1470350at2759"/>
<dbReference type="PRINTS" id="PR00463">
    <property type="entry name" value="EP450I"/>
</dbReference>
<comment type="cofactor">
    <cofactor evidence="7">
        <name>heme</name>
        <dbReference type="ChEBI" id="CHEBI:30413"/>
    </cofactor>
</comment>
<dbReference type="InterPro" id="IPR017972">
    <property type="entry name" value="Cyt_P450_CS"/>
</dbReference>
<keyword evidence="4 8" id="KW-0560">Oxidoreductase</keyword>
<comment type="similarity">
    <text evidence="1 8">Belongs to the cytochrome P450 family.</text>
</comment>
<evidence type="ECO:0000256" key="7">
    <source>
        <dbReference type="PIRSR" id="PIRSR602401-1"/>
    </source>
</evidence>
<dbReference type="GO" id="GO:0005506">
    <property type="term" value="F:iron ion binding"/>
    <property type="evidence" value="ECO:0007669"/>
    <property type="project" value="InterPro"/>
</dbReference>
<dbReference type="Gene3D" id="1.10.630.10">
    <property type="entry name" value="Cytochrome P450"/>
    <property type="match status" value="1"/>
</dbReference>
<sequence length="548" mass="62325">MPIVSTLVQRANTWLLPRLQNIIHLYSTILIPHLRQRKAFIVPLVAVASMTLALYRFYRKISRPPASLSHLPYCDFWTTIKYYMGDGLVQDYSRQVILPTLTAGSGVFARFSAEGWIVDITDPVAAKQMLLKTGKYNFPKSETTMGVQGTLIERYVGGPNIVFLNGHDWKRHRKIANPAFHRAFPVKLFGALTQNMFKAVDDDNGRINVLDIFTRLTLDAIGTAGFGFNFNALGDKDNKWVAGYNSIREGMVKPLYIMMPIFDTKLVHLIPDRQKAHNNLTDFLNMLDTIIHEKREQIAAKKAADIEEHEKDLLTLMIESEMNPESEGAVMSNEELKSNLCIFFLAGHDTTAFTLSCAIYELAKNPDIQEKARQEVIRILGDESHDILPTVEQTKQMTYLNTIIKETLRLHNPLLTMTTRTAMEDCELGGVFIPKGTKIDVDIYNLHRNPRVWSNPDEFMPDRYAPGGEAERQPGSGLAWVPFSNGGRQCIGMNFSLAQQRVVLAMLLRKYTFELPKDTIHKEDIQKRGIIFGLITVEDLEIVFNRRY</sequence>
<keyword evidence="2 7" id="KW-0349">Heme</keyword>
<gene>
    <name evidence="10" type="ORF">LRAMOSA05227</name>
</gene>
<dbReference type="AlphaFoldDB" id="A0A077X1I1"/>
<feature type="binding site" description="axial binding residue" evidence="7">
    <location>
        <position position="490"/>
    </location>
    <ligand>
        <name>heme</name>
        <dbReference type="ChEBI" id="CHEBI:30413"/>
    </ligand>
    <ligandPart>
        <name>Fe</name>
        <dbReference type="ChEBI" id="CHEBI:18248"/>
    </ligandPart>
</feature>
<accession>A0A077X1I1</accession>
<evidence type="ECO:0000256" key="6">
    <source>
        <dbReference type="ARBA" id="ARBA00023033"/>
    </source>
</evidence>
<dbReference type="EMBL" id="LK023368">
    <property type="protein sequence ID" value="CDS13043.1"/>
    <property type="molecule type" value="Genomic_DNA"/>
</dbReference>
<dbReference type="InterPro" id="IPR036396">
    <property type="entry name" value="Cyt_P450_sf"/>
</dbReference>
<dbReference type="InterPro" id="IPR002401">
    <property type="entry name" value="Cyt_P450_E_grp-I"/>
</dbReference>
<evidence type="ECO:0000256" key="9">
    <source>
        <dbReference type="SAM" id="Phobius"/>
    </source>
</evidence>
<proteinExistence type="inferred from homology"/>
<evidence type="ECO:0000256" key="2">
    <source>
        <dbReference type="ARBA" id="ARBA00022617"/>
    </source>
</evidence>
<dbReference type="Pfam" id="PF00067">
    <property type="entry name" value="p450"/>
    <property type="match status" value="1"/>
</dbReference>
<dbReference type="PANTHER" id="PTHR24291">
    <property type="entry name" value="CYTOCHROME P450 FAMILY 4"/>
    <property type="match status" value="1"/>
</dbReference>
<dbReference type="InterPro" id="IPR001128">
    <property type="entry name" value="Cyt_P450"/>
</dbReference>
<keyword evidence="9" id="KW-0812">Transmembrane</keyword>